<evidence type="ECO:0000256" key="1">
    <source>
        <dbReference type="ARBA" id="ARBA00005254"/>
    </source>
</evidence>
<proteinExistence type="inferred from homology"/>
<dbReference type="InterPro" id="IPR001753">
    <property type="entry name" value="Enoyl-CoA_hydra/iso"/>
</dbReference>
<gene>
    <name evidence="4" type="ORF">J9259_07845</name>
    <name evidence="5" type="ORF">KIY12_01595</name>
</gene>
<dbReference type="FunFam" id="1.10.12.10:FF:000001">
    <property type="entry name" value="Probable enoyl-CoA hydratase, mitochondrial"/>
    <property type="match status" value="1"/>
</dbReference>
<organism evidence="4 6">
    <name type="scientific">Candidatus Sysuiplasma superficiale</name>
    <dbReference type="NCBI Taxonomy" id="2823368"/>
    <lineage>
        <taxon>Archaea</taxon>
        <taxon>Methanobacteriati</taxon>
        <taxon>Thermoplasmatota</taxon>
        <taxon>Thermoplasmata</taxon>
        <taxon>Candidatus Sysuiplasmatales</taxon>
        <taxon>Candidatus Sysuiplasmataceae</taxon>
        <taxon>Candidatus Sysuiplasma</taxon>
    </lineage>
</organism>
<evidence type="ECO:0000313" key="6">
    <source>
        <dbReference type="Proteomes" id="UP000716004"/>
    </source>
</evidence>
<dbReference type="Proteomes" id="UP000750197">
    <property type="component" value="Unassembled WGS sequence"/>
</dbReference>
<name>A0A8J7YKM5_9ARCH</name>
<dbReference type="CDD" id="cd06558">
    <property type="entry name" value="crotonase-like"/>
    <property type="match status" value="1"/>
</dbReference>
<reference evidence="4" key="1">
    <citation type="submission" date="2021-04" db="EMBL/GenBank/DDBJ databases">
        <title>Genomic insights into ecological role and evolution of a novel Thermoplasmata order Candidatus Sysuiplasmatales.</title>
        <authorList>
            <person name="Yuan Y."/>
        </authorList>
    </citation>
    <scope>NUCLEOTIDE SEQUENCE</scope>
    <source>
        <strain evidence="5">TUT19-bin139</strain>
        <strain evidence="4">YP2-bin.285</strain>
    </source>
</reference>
<evidence type="ECO:0000313" key="5">
    <source>
        <dbReference type="EMBL" id="MBX8643411.1"/>
    </source>
</evidence>
<evidence type="ECO:0000256" key="2">
    <source>
        <dbReference type="ARBA" id="ARBA00023239"/>
    </source>
</evidence>
<protein>
    <submittedName>
        <fullName evidence="4">Enoyl-CoA hydratase/isomerase family protein</fullName>
    </submittedName>
</protein>
<comment type="similarity">
    <text evidence="1 3">Belongs to the enoyl-CoA hydratase/isomerase family.</text>
</comment>
<dbReference type="GO" id="GO:0006635">
    <property type="term" value="P:fatty acid beta-oxidation"/>
    <property type="evidence" value="ECO:0007669"/>
    <property type="project" value="TreeGrafter"/>
</dbReference>
<dbReference type="PANTHER" id="PTHR11941">
    <property type="entry name" value="ENOYL-COA HYDRATASE-RELATED"/>
    <property type="match status" value="1"/>
</dbReference>
<evidence type="ECO:0000313" key="4">
    <source>
        <dbReference type="EMBL" id="MBX8632407.1"/>
    </source>
</evidence>
<accession>A0A8J7YKM5</accession>
<dbReference type="Pfam" id="PF00378">
    <property type="entry name" value="ECH_1"/>
    <property type="match status" value="1"/>
</dbReference>
<dbReference type="EMBL" id="JAHEAC010000006">
    <property type="protein sequence ID" value="MBX8643411.1"/>
    <property type="molecule type" value="Genomic_DNA"/>
</dbReference>
<dbReference type="GO" id="GO:0016836">
    <property type="term" value="F:hydro-lyase activity"/>
    <property type="evidence" value="ECO:0007669"/>
    <property type="project" value="UniProtKB-ARBA"/>
</dbReference>
<dbReference type="SUPFAM" id="SSF52096">
    <property type="entry name" value="ClpP/crotonase"/>
    <property type="match status" value="1"/>
</dbReference>
<dbReference type="PROSITE" id="PS00166">
    <property type="entry name" value="ENOYL_COA_HYDRATASE"/>
    <property type="match status" value="1"/>
</dbReference>
<dbReference type="FunFam" id="3.90.226.10:FF:000009">
    <property type="entry name" value="Carnitinyl-CoA dehydratase"/>
    <property type="match status" value="1"/>
</dbReference>
<keyword evidence="2" id="KW-0456">Lyase</keyword>
<dbReference type="Gene3D" id="3.90.226.10">
    <property type="entry name" value="2-enoyl-CoA Hydratase, Chain A, domain 1"/>
    <property type="match status" value="1"/>
</dbReference>
<dbReference type="PANTHER" id="PTHR11941:SF54">
    <property type="entry name" value="ENOYL-COA HYDRATASE, MITOCHONDRIAL"/>
    <property type="match status" value="1"/>
</dbReference>
<dbReference type="Gene3D" id="1.10.12.10">
    <property type="entry name" value="Lyase 2-enoyl-coa Hydratase, Chain A, domain 2"/>
    <property type="match status" value="1"/>
</dbReference>
<sequence length="255" mass="27821">MHGTVIIEHSDKAGIIRLNRPDKLNSINMEMVSDIVEALDTFSGEKGTKTVVVTGSGKAFSAGADVRELSQMKFEDVVRGGHLPLWERMRSFRKPVIAAVNGPAVGGGLELVMACDIAIAAKSAKFGQAEINLGIIPGAGGTQRLTRLAGKSRAMEMVLTGRLIGAEEAERFGIVSRVCEDSVLMDEVLELSRRISEHSMFAIELAKESINRAYETNLLQGLDIERRNFIASLVHRDGKEGIDAFLSKRKAEWLE</sequence>
<dbReference type="Proteomes" id="UP000716004">
    <property type="component" value="Unassembled WGS sequence"/>
</dbReference>
<dbReference type="InterPro" id="IPR014748">
    <property type="entry name" value="Enoyl-CoA_hydra_C"/>
</dbReference>
<dbReference type="InterPro" id="IPR018376">
    <property type="entry name" value="Enoyl-CoA_hyd/isom_CS"/>
</dbReference>
<evidence type="ECO:0000256" key="3">
    <source>
        <dbReference type="RuleBase" id="RU003707"/>
    </source>
</evidence>
<dbReference type="AlphaFoldDB" id="A0A8J7YKM5"/>
<dbReference type="EMBL" id="JAGVSJ010000025">
    <property type="protein sequence ID" value="MBX8632407.1"/>
    <property type="molecule type" value="Genomic_DNA"/>
</dbReference>
<comment type="caution">
    <text evidence="4">The sequence shown here is derived from an EMBL/GenBank/DDBJ whole genome shotgun (WGS) entry which is preliminary data.</text>
</comment>
<dbReference type="InterPro" id="IPR029045">
    <property type="entry name" value="ClpP/crotonase-like_dom_sf"/>
</dbReference>